<feature type="transmembrane region" description="Helical" evidence="9">
    <location>
        <begin position="1368"/>
        <end position="1393"/>
    </location>
</feature>
<keyword evidence="3" id="KW-1003">Cell membrane</keyword>
<evidence type="ECO:0000256" key="4">
    <source>
        <dbReference type="ARBA" id="ARBA00022692"/>
    </source>
</evidence>
<dbReference type="RefSeq" id="WP_021828949.1">
    <property type="nucleotide sequence ID" value="NZ_CP015840.1"/>
</dbReference>
<keyword evidence="5" id="KW-0653">Protein transport</keyword>
<dbReference type="Gene3D" id="1.20.1640.10">
    <property type="entry name" value="Multidrug efflux transporter AcrB transmembrane domain"/>
    <property type="match status" value="2"/>
</dbReference>
<accession>A0A173DZA6</accession>
<feature type="transmembrane region" description="Helical" evidence="9">
    <location>
        <begin position="1260"/>
        <end position="1284"/>
    </location>
</feature>
<feature type="transmembrane region" description="Helical" evidence="9">
    <location>
        <begin position="1290"/>
        <end position="1313"/>
    </location>
</feature>
<feature type="domain" description="Protein export membrane protein SecD/SecF C-terminal" evidence="10">
    <location>
        <begin position="1219"/>
        <end position="1395"/>
    </location>
</feature>
<keyword evidence="4 9" id="KW-0812">Transmembrane</keyword>
<keyword evidence="7" id="KW-0811">Translocation</keyword>
<dbReference type="GO" id="GO:0006886">
    <property type="term" value="P:intracellular protein transport"/>
    <property type="evidence" value="ECO:0007669"/>
    <property type="project" value="InterPro"/>
</dbReference>
<evidence type="ECO:0000256" key="6">
    <source>
        <dbReference type="ARBA" id="ARBA00022989"/>
    </source>
</evidence>
<dbReference type="NCBIfam" id="TIGR00966">
    <property type="entry name" value="transloc_SecF"/>
    <property type="match status" value="1"/>
</dbReference>
<gene>
    <name evidence="12" type="ORF">M787_002825</name>
</gene>
<feature type="transmembrane region" description="Helical" evidence="9">
    <location>
        <begin position="1089"/>
        <end position="1109"/>
    </location>
</feature>
<dbReference type="Gene3D" id="3.30.1360.200">
    <property type="match status" value="1"/>
</dbReference>
<dbReference type="Proteomes" id="UP000019147">
    <property type="component" value="Chromosome"/>
</dbReference>
<feature type="domain" description="SecDF P1 head subdomain" evidence="11">
    <location>
        <begin position="763"/>
        <end position="886"/>
    </location>
</feature>
<dbReference type="InterPro" id="IPR055344">
    <property type="entry name" value="SecD_SecF_C_bact"/>
</dbReference>
<feature type="transmembrane region" description="Helical" evidence="9">
    <location>
        <begin position="1343"/>
        <end position="1362"/>
    </location>
</feature>
<dbReference type="PANTHER" id="PTHR30081">
    <property type="entry name" value="PROTEIN-EXPORT MEMBRANE PROTEIN SEC"/>
    <property type="match status" value="1"/>
</dbReference>
<feature type="transmembrane region" description="Helical" evidence="9">
    <location>
        <begin position="1232"/>
        <end position="1253"/>
    </location>
</feature>
<sequence>MKHRFGRNLGIIIFVFALALYYILPTCLYYSRPLNKKIEEKEAQQIIRRLTDQVMEVRNDVFPRISSVLSVLKLRGQIKQHPSIPGVVNVHFKDDTDAQIFLENMIYGEPTVPIKSARLYVLGYEKKEQSTIVQVTGSLVTALTENDFSFVSCDDAVAKESLKTIASALTLAPCDPCVCGYSSLWQGAPLQQVIQLAKNLSLGLEILPKSKTGALLNYFFSSEKDYIAFFSRVESNISHPDLSEEEQQILHSLYQILKSRSQRWKKASPQIIDTSLDCSAVSPFFSSVEFCAEDRKIVFCLDPHIMAKCDELSLEQRLDFNAWLAKEKQRLAQKFCKTMQESPQGFLYYLNDKEVSGNIILHCQRIYQGMVEHLVTLALNRPPAQSCDLIREHFPVHCRLPKESDTFGCFIFSPQHSCNHFAKGSVYIVLKGLRSIVAKYEKGSVEEAEIFHKDLQDLYNCFAHMNIRAYNVGDDEILEVHDPLQRLFDAWGEDFVIVNEGETACLEVRNVRDRLDTVNRIEKHRQDEWVRWHEQYNHARCSVDEQTQRRAAVPHRSAFMENLKLNIRKYSRGDHVLRLGIDFVGGKQIRLAFKDHQGKQVTDKEGILRVSDELYARLNKLGVSEVTIHKEGDNLHLCVPGSMNISSEEILGTSRMTFHVVNEKFSPYSPFRYEVQRFLDYLWFTAQNQGMTSPKDINTLAHRIFNYDAALHLPVSVKEAILKLRQEGLAFCQENHDSPSSLLDTMYSMIAIKRDHKEANPLMIVFRNHALDGASLKDIRPEFAVGEGYVLNFSVKNHTNVKQVKDLSPTDSFHAWTSTYCQDGVYGTEKSQFSSGRGWRMAVILDGYVISDPVLNAPLRDHASVSGKFSHREVSRLATDLKSGAMSFVPEILSEEMISPELGKQQRTQGVISICLGLFVLMALMSIYYRFGGVIASGAVLLNLLLIWAALQYLDAPLTLTGLAGIVLAMGMAVDANVLVFERIREEYLLSNSLTHSVEAGYRKAFGAILDSNLTTVFASVILLLLDTGPIRGFALTLILGIFSSMFTALFMTKFFFVVWMHRTQETQLHMMNKFLGSKHDFLKECRKLWFLSGGIIVLGAIALGFGAWHSVLGMDFQGGYALTLNMTEQKSLDVSQFRTQLSTKFKQLGLSSRDFRIKSLDSSEKIKIYFSQNALSHVPTPENGTQDIHDQNLSRVLGILSDTGLDVSSNDSLKQVQNFWVKVSGQFSNKMRIQACLALTSALFVILIYVSLRFEWRYALSAIFALIHDLIATCAVLVTTHFFLQRIQIDLQAIGALMTVLGYSLNNTLIIFDRIREDRQKKLFTPLPILINDALQKTLGRTVMTTATTLSVLLILLFVGGGSIFNFAFIITIGILLGTLSSLYIAPPLLLFMMRNEKELQ</sequence>
<dbReference type="NCBIfam" id="NF009540">
    <property type="entry name" value="PRK12911.1"/>
    <property type="match status" value="1"/>
</dbReference>
<dbReference type="Pfam" id="PF22599">
    <property type="entry name" value="SecDF_P1_head"/>
    <property type="match status" value="1"/>
</dbReference>
<evidence type="ECO:0000256" key="2">
    <source>
        <dbReference type="ARBA" id="ARBA00022448"/>
    </source>
</evidence>
<comment type="subcellular location">
    <subcellularLocation>
        <location evidence="1">Cell membrane</location>
        <topology evidence="1">Multi-pass membrane protein</topology>
    </subcellularLocation>
</comment>
<evidence type="ECO:0000313" key="12">
    <source>
        <dbReference type="EMBL" id="ANG66245.1"/>
    </source>
</evidence>
<dbReference type="InterPro" id="IPR022645">
    <property type="entry name" value="SecD/SecF_bac"/>
</dbReference>
<keyword evidence="8 9" id="KW-0472">Membrane</keyword>
<dbReference type="Pfam" id="PF02355">
    <property type="entry name" value="SecD_SecF_C"/>
    <property type="match status" value="2"/>
</dbReference>
<keyword evidence="6 9" id="KW-1133">Transmembrane helix</keyword>
<dbReference type="GO" id="GO:0015450">
    <property type="term" value="F:protein-transporting ATPase activity"/>
    <property type="evidence" value="ECO:0007669"/>
    <property type="project" value="InterPro"/>
</dbReference>
<feature type="transmembrane region" description="Helical" evidence="9">
    <location>
        <begin position="9"/>
        <end position="31"/>
    </location>
</feature>
<feature type="transmembrane region" description="Helical" evidence="9">
    <location>
        <begin position="1038"/>
        <end position="1061"/>
    </location>
</feature>
<dbReference type="OrthoDB" id="9774769at2"/>
<dbReference type="SUPFAM" id="SSF82866">
    <property type="entry name" value="Multidrug efflux transporter AcrB transmembrane domain"/>
    <property type="match status" value="2"/>
</dbReference>
<dbReference type="InterPro" id="IPR022813">
    <property type="entry name" value="SecD/SecF_arch_bac"/>
</dbReference>
<feature type="transmembrane region" description="Helical" evidence="9">
    <location>
        <begin position="1005"/>
        <end position="1026"/>
    </location>
</feature>
<evidence type="ECO:0000256" key="1">
    <source>
        <dbReference type="ARBA" id="ARBA00004651"/>
    </source>
</evidence>
<dbReference type="eggNOG" id="COG0341">
    <property type="taxonomic scope" value="Bacteria"/>
</dbReference>
<dbReference type="PANTHER" id="PTHR30081:SF1">
    <property type="entry name" value="PROTEIN TRANSLOCASE SUBUNIT SECD"/>
    <property type="match status" value="1"/>
</dbReference>
<evidence type="ECO:0000256" key="3">
    <source>
        <dbReference type="ARBA" id="ARBA00022475"/>
    </source>
</evidence>
<evidence type="ECO:0000259" key="10">
    <source>
        <dbReference type="Pfam" id="PF02355"/>
    </source>
</evidence>
<dbReference type="GO" id="GO:0005886">
    <property type="term" value="C:plasma membrane"/>
    <property type="evidence" value="ECO:0007669"/>
    <property type="project" value="UniProtKB-SubCell"/>
</dbReference>
<feature type="transmembrane region" description="Helical" evidence="9">
    <location>
        <begin position="910"/>
        <end position="929"/>
    </location>
</feature>
<dbReference type="NCBIfam" id="TIGR00916">
    <property type="entry name" value="2A0604s01"/>
    <property type="match status" value="1"/>
</dbReference>
<evidence type="ECO:0000313" key="13">
    <source>
        <dbReference type="Proteomes" id="UP000019147"/>
    </source>
</evidence>
<dbReference type="InterPro" id="IPR048634">
    <property type="entry name" value="SecD_SecF_C"/>
</dbReference>
<dbReference type="InterPro" id="IPR005665">
    <property type="entry name" value="SecF_bac"/>
</dbReference>
<feature type="domain" description="Protein export membrane protein SecD/SecF C-terminal" evidence="10">
    <location>
        <begin position="890"/>
        <end position="1060"/>
    </location>
</feature>
<name>A0A173DZA6_9CHLA</name>
<dbReference type="GeneID" id="81478238"/>
<evidence type="ECO:0000256" key="9">
    <source>
        <dbReference type="SAM" id="Phobius"/>
    </source>
</evidence>
<dbReference type="InterPro" id="IPR005791">
    <property type="entry name" value="SecD"/>
</dbReference>
<evidence type="ECO:0000256" key="7">
    <source>
        <dbReference type="ARBA" id="ARBA00023010"/>
    </source>
</evidence>
<keyword evidence="2" id="KW-0813">Transport</keyword>
<evidence type="ECO:0000259" key="11">
    <source>
        <dbReference type="Pfam" id="PF22599"/>
    </source>
</evidence>
<dbReference type="eggNOG" id="COG0342">
    <property type="taxonomic scope" value="Bacteria"/>
</dbReference>
<evidence type="ECO:0000256" key="5">
    <source>
        <dbReference type="ARBA" id="ARBA00022927"/>
    </source>
</evidence>
<feature type="transmembrane region" description="Helical" evidence="9">
    <location>
        <begin position="960"/>
        <end position="984"/>
    </location>
</feature>
<dbReference type="InterPro" id="IPR054384">
    <property type="entry name" value="SecDF_P1_head"/>
</dbReference>
<dbReference type="NCBIfam" id="TIGR01129">
    <property type="entry name" value="secD"/>
    <property type="match status" value="1"/>
</dbReference>
<reference evidence="12 13" key="1">
    <citation type="journal article" date="2014" name="Syst. Appl. Microbiol.">
        <title>Evidence for the existence of two new members of the family Chlamydiaceae and proposal of Chlamydia avium sp. nov. and Chlamydia gallinacea sp. nov.</title>
        <authorList>
            <person name="Sachse K."/>
            <person name="Laroucau K."/>
            <person name="Riege K."/>
            <person name="Wehner S."/>
            <person name="Dilcher M."/>
            <person name="Creasy H.H."/>
            <person name="Weidmann M."/>
            <person name="Myers G."/>
            <person name="Vorimore F."/>
            <person name="Vicari N."/>
            <person name="Magnino S."/>
            <person name="Liebler-Tenorio E."/>
            <person name="Ruettger A."/>
            <person name="Bavoil P.M."/>
            <person name="Hufert F.T."/>
            <person name="Rossello-Mora R."/>
            <person name="Marz M."/>
        </authorList>
    </citation>
    <scope>NUCLEOTIDE SEQUENCE [LARGE SCALE GENOMIC DNA]</scope>
    <source>
        <strain evidence="12 13">08-1274/3</strain>
    </source>
</reference>
<evidence type="ECO:0000256" key="8">
    <source>
        <dbReference type="ARBA" id="ARBA00023136"/>
    </source>
</evidence>
<dbReference type="STRING" id="1143323.M787_002825"/>
<protein>
    <submittedName>
        <fullName evidence="12">Preprotein translocase subunit SecD</fullName>
    </submittedName>
</protein>
<dbReference type="PRINTS" id="PR01755">
    <property type="entry name" value="SECFTRNLCASE"/>
</dbReference>
<proteinExistence type="predicted"/>
<feature type="transmembrane region" description="Helical" evidence="9">
    <location>
        <begin position="934"/>
        <end position="954"/>
    </location>
</feature>
<organism evidence="12 13">
    <name type="scientific">Chlamydia gallinacea 08-1274/3</name>
    <dbReference type="NCBI Taxonomy" id="1143323"/>
    <lineage>
        <taxon>Bacteria</taxon>
        <taxon>Pseudomonadati</taxon>
        <taxon>Chlamydiota</taxon>
        <taxon>Chlamydiia</taxon>
        <taxon>Chlamydiales</taxon>
        <taxon>Chlamydiaceae</taxon>
        <taxon>Chlamydia/Chlamydophila group</taxon>
        <taxon>Chlamydia</taxon>
    </lineage>
</organism>
<dbReference type="EMBL" id="CP015840">
    <property type="protein sequence ID" value="ANG66245.1"/>
    <property type="molecule type" value="Genomic_DNA"/>
</dbReference>
<dbReference type="KEGG" id="cgz:M787_002825"/>